<comment type="caution">
    <text evidence="9">The sequence shown here is derived from an EMBL/GenBank/DDBJ whole genome shotgun (WGS) entry which is preliminary data.</text>
</comment>
<dbReference type="PATRIC" id="fig|1423729.3.peg.172"/>
<dbReference type="AlphaFoldDB" id="A0A0R2CVS9"/>
<reference evidence="9 10" key="1">
    <citation type="journal article" date="2015" name="Genome Announc.">
        <title>Expanding the biotechnology potential of lactobacilli through comparative genomics of 213 strains and associated genera.</title>
        <authorList>
            <person name="Sun Z."/>
            <person name="Harris H.M."/>
            <person name="McCann A."/>
            <person name="Guo C."/>
            <person name="Argimon S."/>
            <person name="Zhang W."/>
            <person name="Yang X."/>
            <person name="Jeffery I.B."/>
            <person name="Cooney J.C."/>
            <person name="Kagawa T.F."/>
            <person name="Liu W."/>
            <person name="Song Y."/>
            <person name="Salvetti E."/>
            <person name="Wrobel A."/>
            <person name="Rasinkangas P."/>
            <person name="Parkhill J."/>
            <person name="Rea M.C."/>
            <person name="O'Sullivan O."/>
            <person name="Ritari J."/>
            <person name="Douillard F.P."/>
            <person name="Paul Ross R."/>
            <person name="Yang R."/>
            <person name="Briner A.E."/>
            <person name="Felis G.E."/>
            <person name="de Vos W.M."/>
            <person name="Barrangou R."/>
            <person name="Klaenhammer T.R."/>
            <person name="Caufield P.W."/>
            <person name="Cui Y."/>
            <person name="Zhang H."/>
            <person name="O'Toole P.W."/>
        </authorList>
    </citation>
    <scope>NUCLEOTIDE SEQUENCE [LARGE SCALE GENOMIC DNA]</scope>
    <source>
        <strain evidence="9 10">DSM 21116</strain>
    </source>
</reference>
<dbReference type="Pfam" id="PF02302">
    <property type="entry name" value="PTS_IIB"/>
    <property type="match status" value="1"/>
</dbReference>
<dbReference type="GO" id="GO:0008982">
    <property type="term" value="F:protein-N(PI)-phosphohistidine-sugar phosphotransferase activity"/>
    <property type="evidence" value="ECO:0007669"/>
    <property type="project" value="InterPro"/>
</dbReference>
<gene>
    <name evidence="9" type="ORF">FC80_GL000170</name>
</gene>
<evidence type="ECO:0000256" key="7">
    <source>
        <dbReference type="PROSITE-ProRule" id="PRU00423"/>
    </source>
</evidence>
<dbReference type="OrthoDB" id="9808134at2"/>
<evidence type="ECO:0000259" key="8">
    <source>
        <dbReference type="PROSITE" id="PS51100"/>
    </source>
</evidence>
<evidence type="ECO:0000256" key="3">
    <source>
        <dbReference type="ARBA" id="ARBA00022597"/>
    </source>
</evidence>
<dbReference type="InterPro" id="IPR051819">
    <property type="entry name" value="PTS_sugar-specific_EIIB"/>
</dbReference>
<evidence type="ECO:0000313" key="10">
    <source>
        <dbReference type="Proteomes" id="UP000051131"/>
    </source>
</evidence>
<dbReference type="EMBL" id="AYZE01000008">
    <property type="protein sequence ID" value="KRM91990.1"/>
    <property type="molecule type" value="Genomic_DNA"/>
</dbReference>
<dbReference type="RefSeq" id="WP_057828465.1">
    <property type="nucleotide sequence ID" value="NZ_AYZE01000008.1"/>
</dbReference>
<dbReference type="STRING" id="1423729.FC80_GL000170"/>
<name>A0A0R2CVS9_9LACO</name>
<keyword evidence="3" id="KW-0762">Sugar transport</keyword>
<keyword evidence="4" id="KW-0808">Transferase</keyword>
<evidence type="ECO:0000313" key="9">
    <source>
        <dbReference type="EMBL" id="KRM91990.1"/>
    </source>
</evidence>
<proteinExistence type="predicted"/>
<feature type="domain" description="PTS EIIB type-3" evidence="8">
    <location>
        <begin position="4"/>
        <end position="103"/>
    </location>
</feature>
<sequence>MEKELKVALFCSGGMSTSLAGSKMQKVYDAEGKNVQVDAYDLGMIDEIAEEVDVILIAPQISWAYDQIVKQHPGKKIIKLTMQEFGSMDGEILVDRLKREGIE</sequence>
<keyword evidence="1" id="KW-0813">Transport</keyword>
<dbReference type="PANTHER" id="PTHR34581:SF2">
    <property type="entry name" value="PTS SYSTEM N,N'-DIACETYLCHITOBIOSE-SPECIFIC EIIB COMPONENT"/>
    <property type="match status" value="1"/>
</dbReference>
<evidence type="ECO:0000256" key="2">
    <source>
        <dbReference type="ARBA" id="ARBA00022553"/>
    </source>
</evidence>
<keyword evidence="2" id="KW-0597">Phosphoprotein</keyword>
<feature type="modified residue" description="Phosphocysteine; by EIIA" evidence="7">
    <location>
        <position position="11"/>
    </location>
</feature>
<dbReference type="Gene3D" id="3.40.50.2300">
    <property type="match status" value="1"/>
</dbReference>
<dbReference type="SUPFAM" id="SSF52794">
    <property type="entry name" value="PTS system IIB component-like"/>
    <property type="match status" value="1"/>
</dbReference>
<evidence type="ECO:0000256" key="4">
    <source>
        <dbReference type="ARBA" id="ARBA00022679"/>
    </source>
</evidence>
<evidence type="ECO:0000256" key="1">
    <source>
        <dbReference type="ARBA" id="ARBA00022448"/>
    </source>
</evidence>
<protein>
    <recommendedName>
        <fullName evidence="8">PTS EIIB type-3 domain-containing protein</fullName>
    </recommendedName>
</protein>
<dbReference type="InterPro" id="IPR013012">
    <property type="entry name" value="PTS_EIIB_3"/>
</dbReference>
<keyword evidence="5" id="KW-0598">Phosphotransferase system</keyword>
<organism evidence="9 10">
    <name type="scientific">Liquorilactobacillus cacaonum DSM 21116</name>
    <dbReference type="NCBI Taxonomy" id="1423729"/>
    <lineage>
        <taxon>Bacteria</taxon>
        <taxon>Bacillati</taxon>
        <taxon>Bacillota</taxon>
        <taxon>Bacilli</taxon>
        <taxon>Lactobacillales</taxon>
        <taxon>Lactobacillaceae</taxon>
        <taxon>Liquorilactobacillus</taxon>
    </lineage>
</organism>
<accession>A0A0R2CVS9</accession>
<dbReference type="GO" id="GO:0016301">
    <property type="term" value="F:kinase activity"/>
    <property type="evidence" value="ECO:0007669"/>
    <property type="project" value="UniProtKB-KW"/>
</dbReference>
<keyword evidence="6" id="KW-0418">Kinase</keyword>
<dbReference type="PANTHER" id="PTHR34581">
    <property type="entry name" value="PTS SYSTEM N,N'-DIACETYLCHITOBIOSE-SPECIFIC EIIB COMPONENT"/>
    <property type="match status" value="1"/>
</dbReference>
<dbReference type="GO" id="GO:0009401">
    <property type="term" value="P:phosphoenolpyruvate-dependent sugar phosphotransferase system"/>
    <property type="evidence" value="ECO:0007669"/>
    <property type="project" value="UniProtKB-KW"/>
</dbReference>
<dbReference type="PROSITE" id="PS51100">
    <property type="entry name" value="PTS_EIIB_TYPE_3"/>
    <property type="match status" value="1"/>
</dbReference>
<evidence type="ECO:0000256" key="6">
    <source>
        <dbReference type="ARBA" id="ARBA00022777"/>
    </source>
</evidence>
<dbReference type="Proteomes" id="UP000051131">
    <property type="component" value="Unassembled WGS sequence"/>
</dbReference>
<keyword evidence="10" id="KW-1185">Reference proteome</keyword>
<dbReference type="InterPro" id="IPR036095">
    <property type="entry name" value="PTS_EIIB-like_sf"/>
</dbReference>
<dbReference type="InterPro" id="IPR003501">
    <property type="entry name" value="PTS_EIIB_2/3"/>
</dbReference>
<evidence type="ECO:0000256" key="5">
    <source>
        <dbReference type="ARBA" id="ARBA00022683"/>
    </source>
</evidence>